<dbReference type="FunFam" id="2.60.120.330:FF:000040">
    <property type="entry name" value="Chromosome 21, whole genome shotgun sequence"/>
    <property type="match status" value="1"/>
</dbReference>
<dbReference type="SMR" id="A0A9W4XVN5"/>
<dbReference type="InterPro" id="IPR026992">
    <property type="entry name" value="DIOX_N"/>
</dbReference>
<evidence type="ECO:0000313" key="5">
    <source>
        <dbReference type="Proteomes" id="UP001152607"/>
    </source>
</evidence>
<comment type="similarity">
    <text evidence="1">Belongs to the iron/ascorbate-dependent oxidoreductase family.</text>
</comment>
<accession>A0A9W4XVN5</accession>
<dbReference type="Gene3D" id="2.60.120.330">
    <property type="entry name" value="B-lactam Antibiotic, Isopenicillin N Synthase, Chain"/>
    <property type="match status" value="1"/>
</dbReference>
<evidence type="ECO:0000313" key="4">
    <source>
        <dbReference type="EMBL" id="CAI6334777.1"/>
    </source>
</evidence>
<comment type="caution">
    <text evidence="4">The sequence shown here is derived from an EMBL/GenBank/DDBJ whole genome shotgun (WGS) entry which is preliminary data.</text>
</comment>
<keyword evidence="5" id="KW-1185">Reference proteome</keyword>
<feature type="domain" description="Non-haem dioxygenase N-terminal" evidence="3">
    <location>
        <begin position="56"/>
        <end position="164"/>
    </location>
</feature>
<protein>
    <recommendedName>
        <fullName evidence="6">2OG-Fe(II) oxygenase superfamily protein</fullName>
    </recommendedName>
</protein>
<dbReference type="AlphaFoldDB" id="A0A9W4XVN5"/>
<dbReference type="OrthoDB" id="406156at2759"/>
<evidence type="ECO:0000259" key="3">
    <source>
        <dbReference type="Pfam" id="PF14226"/>
    </source>
</evidence>
<gene>
    <name evidence="4" type="ORF">PDIGIT_LOCUS7845</name>
</gene>
<dbReference type="EMBL" id="CAOQHR010000005">
    <property type="protein sequence ID" value="CAI6334777.1"/>
    <property type="molecule type" value="Genomic_DNA"/>
</dbReference>
<evidence type="ECO:0008006" key="6">
    <source>
        <dbReference type="Google" id="ProtNLM"/>
    </source>
</evidence>
<dbReference type="PANTHER" id="PTHR47990">
    <property type="entry name" value="2-OXOGLUTARATE (2OG) AND FE(II)-DEPENDENT OXYGENASE SUPERFAMILY PROTEIN-RELATED"/>
    <property type="match status" value="1"/>
</dbReference>
<dbReference type="Proteomes" id="UP001152607">
    <property type="component" value="Unassembled WGS sequence"/>
</dbReference>
<reference evidence="4" key="1">
    <citation type="submission" date="2023-01" db="EMBL/GenBank/DDBJ databases">
        <authorList>
            <person name="Van Ghelder C."/>
            <person name="Rancurel C."/>
        </authorList>
    </citation>
    <scope>NUCLEOTIDE SEQUENCE</scope>
    <source>
        <strain evidence="4">CNCM I-4278</strain>
    </source>
</reference>
<dbReference type="InterPro" id="IPR027443">
    <property type="entry name" value="IPNS-like_sf"/>
</dbReference>
<dbReference type="PRINTS" id="PR00682">
    <property type="entry name" value="IPNSYNTHASE"/>
</dbReference>
<proteinExistence type="inferred from homology"/>
<evidence type="ECO:0000256" key="1">
    <source>
        <dbReference type="ARBA" id="ARBA00008056"/>
    </source>
</evidence>
<name>A0A9W4XVN5_9PLEO</name>
<dbReference type="Pfam" id="PF03171">
    <property type="entry name" value="2OG-FeII_Oxy"/>
    <property type="match status" value="1"/>
</dbReference>
<dbReference type="InterPro" id="IPR044861">
    <property type="entry name" value="IPNS-like_FE2OG_OXY"/>
</dbReference>
<evidence type="ECO:0000259" key="2">
    <source>
        <dbReference type="Pfam" id="PF03171"/>
    </source>
</evidence>
<dbReference type="Pfam" id="PF14226">
    <property type="entry name" value="DIOX_N"/>
    <property type="match status" value="1"/>
</dbReference>
<dbReference type="SUPFAM" id="SSF51197">
    <property type="entry name" value="Clavaminate synthase-like"/>
    <property type="match status" value="1"/>
</dbReference>
<organism evidence="4 5">
    <name type="scientific">Periconia digitata</name>
    <dbReference type="NCBI Taxonomy" id="1303443"/>
    <lineage>
        <taxon>Eukaryota</taxon>
        <taxon>Fungi</taxon>
        <taxon>Dikarya</taxon>
        <taxon>Ascomycota</taxon>
        <taxon>Pezizomycotina</taxon>
        <taxon>Dothideomycetes</taxon>
        <taxon>Pleosporomycetidae</taxon>
        <taxon>Pleosporales</taxon>
        <taxon>Massarineae</taxon>
        <taxon>Periconiaceae</taxon>
        <taxon>Periconia</taxon>
    </lineage>
</organism>
<feature type="domain" description="Isopenicillin N synthase-like Fe(2+) 2OG dioxygenase" evidence="2">
    <location>
        <begin position="237"/>
        <end position="326"/>
    </location>
</feature>
<sequence length="395" mass="45219">MNVINYMLLLRGQALYSHFSLLYCGKMPSVVPPELHALPKWERPEKTNEILDWADIKVIDLSNFDGPGQKQKLAEQLRDAVHETGFFSVIGTGFTQAEVDRQYDIGQAYFELPLEEKGNPKYRCDFAQGNYFGYRAANEKKIMGTDILDNVESVNIPKFIPQNASEPFHPFLRQYNTEIEDFSRRSLALADKIFTLFSIILELPEDYFSKQHLYKDQSEDHLRYMIYRPRSAADDAKVQNTWSRAHTDFGSLTLLWSQNVAGLQLKTPSGEWKSVPPVDDGIICNVGDTLDFWSAGFLKSTIHRVVRPPSDQAHIHRLGLFYFVRPGNEVDIKPAASPLLKRLGLVGEDAENEKPVRGLEYVRERVKNYHNHNDYADMKGKKFKVGNLEIEDEAA</sequence>
<dbReference type="InterPro" id="IPR050231">
    <property type="entry name" value="Iron_ascorbate_oxido_reductase"/>
</dbReference>